<name>A0ACC3BVT9_PYRYE</name>
<evidence type="ECO:0000313" key="2">
    <source>
        <dbReference type="Proteomes" id="UP000798662"/>
    </source>
</evidence>
<organism evidence="1 2">
    <name type="scientific">Pyropia yezoensis</name>
    <name type="common">Susabi-nori</name>
    <name type="synonym">Porphyra yezoensis</name>
    <dbReference type="NCBI Taxonomy" id="2788"/>
    <lineage>
        <taxon>Eukaryota</taxon>
        <taxon>Rhodophyta</taxon>
        <taxon>Bangiophyceae</taxon>
        <taxon>Bangiales</taxon>
        <taxon>Bangiaceae</taxon>
        <taxon>Pyropia</taxon>
    </lineage>
</organism>
<dbReference type="EMBL" id="CM020618">
    <property type="protein sequence ID" value="KAK1861819.1"/>
    <property type="molecule type" value="Genomic_DNA"/>
</dbReference>
<keyword evidence="2" id="KW-1185">Reference proteome</keyword>
<dbReference type="Proteomes" id="UP000798662">
    <property type="component" value="Chromosome 1"/>
</dbReference>
<gene>
    <name evidence="1" type="ORF">I4F81_004399</name>
</gene>
<reference evidence="1" key="1">
    <citation type="submission" date="2019-11" db="EMBL/GenBank/DDBJ databases">
        <title>Nori genome reveals adaptations in red seaweeds to the harsh intertidal environment.</title>
        <authorList>
            <person name="Wang D."/>
            <person name="Mao Y."/>
        </authorList>
    </citation>
    <scope>NUCLEOTIDE SEQUENCE</scope>
    <source>
        <tissue evidence="1">Gametophyte</tissue>
    </source>
</reference>
<protein>
    <submittedName>
        <fullName evidence="1">Uncharacterized protein</fullName>
    </submittedName>
</protein>
<accession>A0ACC3BVT9</accession>
<proteinExistence type="predicted"/>
<comment type="caution">
    <text evidence="1">The sequence shown here is derived from an EMBL/GenBank/DDBJ whole genome shotgun (WGS) entry which is preliminary data.</text>
</comment>
<sequence>MPKAALGMTPRRCRRVLVAAVATAATLAAAAVTVPSPAAAHSFMSVPLPMSRLHGCRMGSSTLTGNGPQAGRLGKCPGPCPNSEFRPDSNPSNPAAVYRRGSTYEVRWTRNNHEGGFVRWALVPVAQKNDKHAHEKFAFHWSCWNINRFSCSPMERQRDCQYDRYNQAFRDYLRIPANLPNGDYVLGWSWYGGGRAGGRSHFGDYFDCSYVRVEGGRNLEPMHMPTFAGKGCFATVNRPGICKSEPCWPLRRVTFKRPAEFDGRSPPPIYATAFGAPSSTLKYDVSVSSQSFFSEQKVRKAPNIRVTALRVANVKNRVLRRDVTWDRPVLVGSKVQVTIVAETAGYIQKVEWFVNGRAVYTDWKPPFTIAGDRVWQFYKWEHPLFQRRLRVTAKATGHGGTKSWLGEDLVFKPAVNMYYLGNWTPRADWPNLQVGGSRAGQRLLRRLKEAELQREGDGGGSPGAPVRYHVMGHSLGAQLACSMLHPSRDRGEAAPREEGREELVIDTLVLVQGAVHTSCFDSGGQFSLVPSRVRGVVLVTHTTRDKVLLGTQRRSKRSMMCSSVVRGPCRPVTARRFVRLADRCSISPKRTGASHAEKVRARE</sequence>
<evidence type="ECO:0000313" key="1">
    <source>
        <dbReference type="EMBL" id="KAK1861819.1"/>
    </source>
</evidence>